<gene>
    <name evidence="2" type="ORF">CHC_T00002382001</name>
</gene>
<feature type="compositionally biased region" description="Low complexity" evidence="1">
    <location>
        <begin position="186"/>
        <end position="195"/>
    </location>
</feature>
<dbReference type="AlphaFoldDB" id="R7Q6M3"/>
<dbReference type="GeneID" id="17321218"/>
<evidence type="ECO:0000313" key="3">
    <source>
        <dbReference type="Proteomes" id="UP000012073"/>
    </source>
</evidence>
<evidence type="ECO:0000256" key="1">
    <source>
        <dbReference type="SAM" id="MobiDB-lite"/>
    </source>
</evidence>
<reference evidence="3" key="1">
    <citation type="journal article" date="2013" name="Proc. Natl. Acad. Sci. U.S.A.">
        <title>Genome structure and metabolic features in the red seaweed Chondrus crispus shed light on evolution of the Archaeplastida.</title>
        <authorList>
            <person name="Collen J."/>
            <person name="Porcel B."/>
            <person name="Carre W."/>
            <person name="Ball S.G."/>
            <person name="Chaparro C."/>
            <person name="Tonon T."/>
            <person name="Barbeyron T."/>
            <person name="Michel G."/>
            <person name="Noel B."/>
            <person name="Valentin K."/>
            <person name="Elias M."/>
            <person name="Artiguenave F."/>
            <person name="Arun A."/>
            <person name="Aury J.M."/>
            <person name="Barbosa-Neto J.F."/>
            <person name="Bothwell J.H."/>
            <person name="Bouget F.Y."/>
            <person name="Brillet L."/>
            <person name="Cabello-Hurtado F."/>
            <person name="Capella-Gutierrez S."/>
            <person name="Charrier B."/>
            <person name="Cladiere L."/>
            <person name="Cock J.M."/>
            <person name="Coelho S.M."/>
            <person name="Colleoni C."/>
            <person name="Czjzek M."/>
            <person name="Da Silva C."/>
            <person name="Delage L."/>
            <person name="Denoeud F."/>
            <person name="Deschamps P."/>
            <person name="Dittami S.M."/>
            <person name="Gabaldon T."/>
            <person name="Gachon C.M."/>
            <person name="Groisillier A."/>
            <person name="Herve C."/>
            <person name="Jabbari K."/>
            <person name="Katinka M."/>
            <person name="Kloareg B."/>
            <person name="Kowalczyk N."/>
            <person name="Labadie K."/>
            <person name="Leblanc C."/>
            <person name="Lopez P.J."/>
            <person name="McLachlan D.H."/>
            <person name="Meslet-Cladiere L."/>
            <person name="Moustafa A."/>
            <person name="Nehr Z."/>
            <person name="Nyvall Collen P."/>
            <person name="Panaud O."/>
            <person name="Partensky F."/>
            <person name="Poulain J."/>
            <person name="Rensing S.A."/>
            <person name="Rousvoal S."/>
            <person name="Samson G."/>
            <person name="Symeonidi A."/>
            <person name="Weissenbach J."/>
            <person name="Zambounis A."/>
            <person name="Wincker P."/>
            <person name="Boyen C."/>
        </authorList>
    </citation>
    <scope>NUCLEOTIDE SEQUENCE [LARGE SCALE GENOMIC DNA]</scope>
    <source>
        <strain evidence="3">cv. Stackhouse</strain>
    </source>
</reference>
<organism evidence="2 3">
    <name type="scientific">Chondrus crispus</name>
    <name type="common">Carrageen Irish moss</name>
    <name type="synonym">Polymorpha crispa</name>
    <dbReference type="NCBI Taxonomy" id="2769"/>
    <lineage>
        <taxon>Eukaryota</taxon>
        <taxon>Rhodophyta</taxon>
        <taxon>Florideophyceae</taxon>
        <taxon>Rhodymeniophycidae</taxon>
        <taxon>Gigartinales</taxon>
        <taxon>Gigartinaceae</taxon>
        <taxon>Chondrus</taxon>
    </lineage>
</organism>
<evidence type="ECO:0000313" key="2">
    <source>
        <dbReference type="EMBL" id="CDF33684.1"/>
    </source>
</evidence>
<accession>R7Q6M3</accession>
<dbReference type="Proteomes" id="UP000012073">
    <property type="component" value="Unassembled WGS sequence"/>
</dbReference>
<protein>
    <submittedName>
        <fullName evidence="2">Uncharacterized protein</fullName>
    </submittedName>
</protein>
<name>R7Q6M3_CHOCR</name>
<sequence>MAEQSAPPTFHRLALHTHSPAAPTAVVRISQFPPGSFAHNLNPVPCASLAHIVESKSRHYFHHKTVHSVAQPASSKPLHPLHPHLPVPFPPSRFLFSPSSLYAIPSQLPRIAKPHLSVALSSPIAHSKIVSSAPLHTHPVSEYDIYFRKHTPPVCSCLLRLGPHSSQATLLLSCIHPPSSYTTLLHPPSSSLLPPRNRASDHAPATHHNPSHTALLLVQPFPSPLHTFPYTPRPSPTNLQPNSKVSSLASS</sequence>
<dbReference type="Gramene" id="CDF33684">
    <property type="protein sequence ID" value="CDF33684"/>
    <property type="gene ID" value="CHC_T00002382001"/>
</dbReference>
<keyword evidence="3" id="KW-1185">Reference proteome</keyword>
<feature type="region of interest" description="Disordered" evidence="1">
    <location>
        <begin position="186"/>
        <end position="209"/>
    </location>
</feature>
<dbReference type="EMBL" id="HG001654">
    <property type="protein sequence ID" value="CDF33684.1"/>
    <property type="molecule type" value="Genomic_DNA"/>
</dbReference>
<dbReference type="KEGG" id="ccp:CHC_T00002382001"/>
<dbReference type="RefSeq" id="XP_005713503.1">
    <property type="nucleotide sequence ID" value="XM_005713446.1"/>
</dbReference>
<feature type="compositionally biased region" description="Polar residues" evidence="1">
    <location>
        <begin position="236"/>
        <end position="251"/>
    </location>
</feature>
<feature type="region of interest" description="Disordered" evidence="1">
    <location>
        <begin position="227"/>
        <end position="251"/>
    </location>
</feature>
<dbReference type="PhylomeDB" id="R7Q6M3"/>
<proteinExistence type="predicted"/>